<dbReference type="InterPro" id="IPR029063">
    <property type="entry name" value="SAM-dependent_MTases_sf"/>
</dbReference>
<dbReference type="GO" id="GO:0005634">
    <property type="term" value="C:nucleus"/>
    <property type="evidence" value="ECO:0007669"/>
    <property type="project" value="TreeGrafter"/>
</dbReference>
<keyword evidence="1 9" id="KW-0820">tRNA-binding</keyword>
<protein>
    <recommendedName>
        <fullName evidence="7">tRNA (guanine(26)-N(2))-dimethyltransferase</fullName>
        <ecNumber evidence="7">2.1.1.216</ecNumber>
    </recommendedName>
</protein>
<dbReference type="PANTHER" id="PTHR10631">
    <property type="entry name" value="N 2 ,N 2 -DIMETHYLGUANOSINE TRNA METHYLTRANSFERASE"/>
    <property type="match status" value="1"/>
</dbReference>
<evidence type="ECO:0000256" key="2">
    <source>
        <dbReference type="ARBA" id="ARBA00022603"/>
    </source>
</evidence>
<evidence type="ECO:0000256" key="7">
    <source>
        <dbReference type="ARBA" id="ARBA00039099"/>
    </source>
</evidence>
<keyword evidence="5 9" id="KW-0819">tRNA processing</keyword>
<sequence length="216" mass="24387">MSTDLNDFKIIKEGEAEILMHAKNEVFYTQVNNRDISIAVLRAFVTKRRHEHEAMLSRRTKQPQKVSENNSSVTVVENKPHKCLMDDEMSNGDCAVPEEISQDEQCSIIEEPIKNTEGKACGELKPLRVLEALSASGLRALRYAREVDDIGQVVALDNDKGGIEFILYISSHCQLKLAEGTSSLMVRLHVQRWNHTLLMLEYICLLTLKNLMCVSG</sequence>
<dbReference type="KEGG" id="qsa:O6P43_009192"/>
<name>A0AAD7PXT5_QUISA</name>
<dbReference type="InterPro" id="IPR002905">
    <property type="entry name" value="Trm1"/>
</dbReference>
<dbReference type="GO" id="GO:0002940">
    <property type="term" value="P:tRNA N2-guanine methylation"/>
    <property type="evidence" value="ECO:0007669"/>
    <property type="project" value="TreeGrafter"/>
</dbReference>
<dbReference type="EMBL" id="JARAOO010000004">
    <property type="protein sequence ID" value="KAJ7971113.1"/>
    <property type="molecule type" value="Genomic_DNA"/>
</dbReference>
<keyword evidence="2 9" id="KW-0489">Methyltransferase</keyword>
<dbReference type="GO" id="GO:0000049">
    <property type="term" value="F:tRNA binding"/>
    <property type="evidence" value="ECO:0007669"/>
    <property type="project" value="UniProtKB-UniRule"/>
</dbReference>
<dbReference type="AlphaFoldDB" id="A0AAD7PXT5"/>
<dbReference type="Proteomes" id="UP001163823">
    <property type="component" value="Chromosome 4"/>
</dbReference>
<evidence type="ECO:0000313" key="12">
    <source>
        <dbReference type="Proteomes" id="UP001163823"/>
    </source>
</evidence>
<keyword evidence="6 9" id="KW-0694">RNA-binding</keyword>
<dbReference type="PANTHER" id="PTHR10631:SF3">
    <property type="entry name" value="TRNA (GUANINE(26)-N(2))-DIMETHYLTRANSFERASE"/>
    <property type="match status" value="1"/>
</dbReference>
<proteinExistence type="inferred from homology"/>
<keyword evidence="3 9" id="KW-0808">Transferase</keyword>
<keyword evidence="4 9" id="KW-0949">S-adenosyl-L-methionine</keyword>
<evidence type="ECO:0000256" key="1">
    <source>
        <dbReference type="ARBA" id="ARBA00022555"/>
    </source>
</evidence>
<evidence type="ECO:0000256" key="8">
    <source>
        <dbReference type="ARBA" id="ARBA00051897"/>
    </source>
</evidence>
<evidence type="ECO:0000313" key="11">
    <source>
        <dbReference type="EMBL" id="KAJ7971113.1"/>
    </source>
</evidence>
<accession>A0AAD7PXT5</accession>
<feature type="region of interest" description="Disordered" evidence="10">
    <location>
        <begin position="54"/>
        <end position="73"/>
    </location>
</feature>
<evidence type="ECO:0000256" key="4">
    <source>
        <dbReference type="ARBA" id="ARBA00022691"/>
    </source>
</evidence>
<evidence type="ECO:0000256" key="5">
    <source>
        <dbReference type="ARBA" id="ARBA00022694"/>
    </source>
</evidence>
<evidence type="ECO:0000256" key="6">
    <source>
        <dbReference type="ARBA" id="ARBA00022884"/>
    </source>
</evidence>
<evidence type="ECO:0000256" key="9">
    <source>
        <dbReference type="PROSITE-ProRule" id="PRU00958"/>
    </source>
</evidence>
<keyword evidence="12" id="KW-1185">Reference proteome</keyword>
<gene>
    <name evidence="11" type="ORF">O6P43_009192</name>
</gene>
<reference evidence="11" key="1">
    <citation type="journal article" date="2023" name="Science">
        <title>Elucidation of the pathway for biosynthesis of saponin adjuvants from the soapbark tree.</title>
        <authorList>
            <person name="Reed J."/>
            <person name="Orme A."/>
            <person name="El-Demerdash A."/>
            <person name="Owen C."/>
            <person name="Martin L.B.B."/>
            <person name="Misra R.C."/>
            <person name="Kikuchi S."/>
            <person name="Rejzek M."/>
            <person name="Martin A.C."/>
            <person name="Harkess A."/>
            <person name="Leebens-Mack J."/>
            <person name="Louveau T."/>
            <person name="Stephenson M.J."/>
            <person name="Osbourn A."/>
        </authorList>
    </citation>
    <scope>NUCLEOTIDE SEQUENCE</scope>
    <source>
        <strain evidence="11">S10</strain>
    </source>
</reference>
<dbReference type="GO" id="GO:0160104">
    <property type="term" value="F:tRNA (guanine(26)-N2)-dimethyltransferase activity"/>
    <property type="evidence" value="ECO:0007669"/>
    <property type="project" value="UniProtKB-EC"/>
</dbReference>
<comment type="catalytic activity">
    <reaction evidence="8">
        <text>guanosine(26) in tRNA + 2 S-adenosyl-L-methionine = N(2)-dimethylguanosine(26) in tRNA + 2 S-adenosyl-L-homocysteine + 2 H(+)</text>
        <dbReference type="Rhea" id="RHEA:43140"/>
        <dbReference type="Rhea" id="RHEA-COMP:10359"/>
        <dbReference type="Rhea" id="RHEA-COMP:10360"/>
        <dbReference type="ChEBI" id="CHEBI:15378"/>
        <dbReference type="ChEBI" id="CHEBI:57856"/>
        <dbReference type="ChEBI" id="CHEBI:59789"/>
        <dbReference type="ChEBI" id="CHEBI:74269"/>
        <dbReference type="ChEBI" id="CHEBI:74513"/>
        <dbReference type="EC" id="2.1.1.216"/>
    </reaction>
</comment>
<organism evidence="11 12">
    <name type="scientific">Quillaja saponaria</name>
    <name type="common">Soap bark tree</name>
    <dbReference type="NCBI Taxonomy" id="32244"/>
    <lineage>
        <taxon>Eukaryota</taxon>
        <taxon>Viridiplantae</taxon>
        <taxon>Streptophyta</taxon>
        <taxon>Embryophyta</taxon>
        <taxon>Tracheophyta</taxon>
        <taxon>Spermatophyta</taxon>
        <taxon>Magnoliopsida</taxon>
        <taxon>eudicotyledons</taxon>
        <taxon>Gunneridae</taxon>
        <taxon>Pentapetalae</taxon>
        <taxon>rosids</taxon>
        <taxon>fabids</taxon>
        <taxon>Fabales</taxon>
        <taxon>Quillajaceae</taxon>
        <taxon>Quillaja</taxon>
    </lineage>
</organism>
<evidence type="ECO:0000256" key="10">
    <source>
        <dbReference type="SAM" id="MobiDB-lite"/>
    </source>
</evidence>
<dbReference type="SUPFAM" id="SSF53335">
    <property type="entry name" value="S-adenosyl-L-methionine-dependent methyltransferases"/>
    <property type="match status" value="1"/>
</dbReference>
<dbReference type="EC" id="2.1.1.216" evidence="7"/>
<comment type="caution">
    <text evidence="11">The sequence shown here is derived from an EMBL/GenBank/DDBJ whole genome shotgun (WGS) entry which is preliminary data.</text>
</comment>
<dbReference type="Pfam" id="PF02005">
    <property type="entry name" value="TRM"/>
    <property type="match status" value="1"/>
</dbReference>
<evidence type="ECO:0000256" key="3">
    <source>
        <dbReference type="ARBA" id="ARBA00022679"/>
    </source>
</evidence>
<dbReference type="Gene3D" id="3.40.50.150">
    <property type="entry name" value="Vaccinia Virus protein VP39"/>
    <property type="match status" value="1"/>
</dbReference>
<dbReference type="PROSITE" id="PS51626">
    <property type="entry name" value="SAM_MT_TRM1"/>
    <property type="match status" value="1"/>
</dbReference>
<comment type="similarity">
    <text evidence="9">Belongs to the class I-like SAM-binding methyltransferase superfamily. Trm1 family.</text>
</comment>